<feature type="domain" description="Aldehyde dehydrogenase" evidence="5">
    <location>
        <begin position="37"/>
        <end position="486"/>
    </location>
</feature>
<name>A0A1H8YQS8_9PSEU</name>
<proteinExistence type="inferred from homology"/>
<evidence type="ECO:0000256" key="3">
    <source>
        <dbReference type="PROSITE-ProRule" id="PRU10007"/>
    </source>
</evidence>
<dbReference type="InterPro" id="IPR016161">
    <property type="entry name" value="Ald_DH/histidinol_DH"/>
</dbReference>
<dbReference type="NCBIfam" id="NF010000">
    <property type="entry name" value="PRK13473.1"/>
    <property type="match status" value="1"/>
</dbReference>
<evidence type="ECO:0000256" key="2">
    <source>
        <dbReference type="ARBA" id="ARBA00023002"/>
    </source>
</evidence>
<dbReference type="PANTHER" id="PTHR11699">
    <property type="entry name" value="ALDEHYDE DEHYDROGENASE-RELATED"/>
    <property type="match status" value="1"/>
</dbReference>
<dbReference type="InterPro" id="IPR015590">
    <property type="entry name" value="Aldehyde_DH_dom"/>
</dbReference>
<dbReference type="InterPro" id="IPR016162">
    <property type="entry name" value="Ald_DH_N"/>
</dbReference>
<dbReference type="PROSITE" id="PS00687">
    <property type="entry name" value="ALDEHYDE_DEHYDR_GLU"/>
    <property type="match status" value="1"/>
</dbReference>
<evidence type="ECO:0000259" key="5">
    <source>
        <dbReference type="Pfam" id="PF00171"/>
    </source>
</evidence>
<dbReference type="FunFam" id="3.40.605.10:FF:000001">
    <property type="entry name" value="Aldehyde dehydrogenase 1"/>
    <property type="match status" value="1"/>
</dbReference>
<protein>
    <submittedName>
        <fullName evidence="6">Aminobutyraldehyde dehydrogenase</fullName>
    </submittedName>
</protein>
<dbReference type="InterPro" id="IPR016163">
    <property type="entry name" value="Ald_DH_C"/>
</dbReference>
<dbReference type="Gene3D" id="3.40.605.10">
    <property type="entry name" value="Aldehyde Dehydrogenase, Chain A, domain 1"/>
    <property type="match status" value="1"/>
</dbReference>
<dbReference type="Proteomes" id="UP000198582">
    <property type="component" value="Unassembled WGS sequence"/>
</dbReference>
<dbReference type="InterPro" id="IPR016160">
    <property type="entry name" value="Ald_DH_CS_CYS"/>
</dbReference>
<dbReference type="AlphaFoldDB" id="A0A1H8YQS8"/>
<dbReference type="PROSITE" id="PS00070">
    <property type="entry name" value="ALDEHYDE_DEHYDR_CYS"/>
    <property type="match status" value="1"/>
</dbReference>
<reference evidence="6 7" key="1">
    <citation type="submission" date="2016-10" db="EMBL/GenBank/DDBJ databases">
        <authorList>
            <person name="de Groot N.N."/>
        </authorList>
    </citation>
    <scope>NUCLEOTIDE SEQUENCE [LARGE SCALE GENOMIC DNA]</scope>
    <source>
        <strain evidence="6 7">DSM 44993</strain>
    </source>
</reference>
<organism evidence="6 7">
    <name type="scientific">Amycolatopsis saalfeldensis</name>
    <dbReference type="NCBI Taxonomy" id="394193"/>
    <lineage>
        <taxon>Bacteria</taxon>
        <taxon>Bacillati</taxon>
        <taxon>Actinomycetota</taxon>
        <taxon>Actinomycetes</taxon>
        <taxon>Pseudonocardiales</taxon>
        <taxon>Pseudonocardiaceae</taxon>
        <taxon>Amycolatopsis</taxon>
    </lineage>
</organism>
<dbReference type="FunFam" id="3.40.309.10:FF:000009">
    <property type="entry name" value="Aldehyde dehydrogenase A"/>
    <property type="match status" value="1"/>
</dbReference>
<dbReference type="STRING" id="394193.SAMN04489732_1545"/>
<evidence type="ECO:0000313" key="7">
    <source>
        <dbReference type="Proteomes" id="UP000198582"/>
    </source>
</evidence>
<dbReference type="Pfam" id="PF00171">
    <property type="entry name" value="Aldedh"/>
    <property type="match status" value="1"/>
</dbReference>
<keyword evidence="2 4" id="KW-0560">Oxidoreductase</keyword>
<evidence type="ECO:0000256" key="1">
    <source>
        <dbReference type="ARBA" id="ARBA00009986"/>
    </source>
</evidence>
<accession>A0A1H8YQS8</accession>
<dbReference type="SUPFAM" id="SSF53720">
    <property type="entry name" value="ALDH-like"/>
    <property type="match status" value="1"/>
</dbReference>
<dbReference type="RefSeq" id="WP_091629874.1">
    <property type="nucleotide sequence ID" value="NZ_FOEF01000054.1"/>
</dbReference>
<dbReference type="InterPro" id="IPR029510">
    <property type="entry name" value="Ald_DH_CS_GLU"/>
</dbReference>
<dbReference type="GO" id="GO:0016620">
    <property type="term" value="F:oxidoreductase activity, acting on the aldehyde or oxo group of donors, NAD or NADP as acceptor"/>
    <property type="evidence" value="ECO:0007669"/>
    <property type="project" value="InterPro"/>
</dbReference>
<feature type="active site" evidence="3">
    <location>
        <position position="262"/>
    </location>
</feature>
<evidence type="ECO:0000313" key="6">
    <source>
        <dbReference type="EMBL" id="SEP54540.1"/>
    </source>
</evidence>
<dbReference type="OrthoDB" id="6882680at2"/>
<evidence type="ECO:0000256" key="4">
    <source>
        <dbReference type="RuleBase" id="RU003345"/>
    </source>
</evidence>
<keyword evidence="7" id="KW-1185">Reference proteome</keyword>
<sequence length="503" mass="51937">MSTTENDLLGNGAAAIDSLPAGHFIGGRFTGPGSRRVVLNPATGDVLCEVADGGEAEVDQAVRAAVEAGRGWRRTTPGERAEALLAIADAIDENAALLAEAESLNTGKPLTVSQVEVPSSSDIFRFMAGAARTAQAPAAGEYLRGHFSVIRREPVGVVGAIAPWNYPLMIAAWKTAPALAAGNTLVLKPSELTPLTALLLAGLTSGILPPGVFNVVLGDGPDVGASLSTMSGVDMVSFTGSVRGGRAVASAAGQTTKRLHLELGGKAPVVVFADADLDAAAAGIRAAGFWNSGQDCGAATRVLCDVSVAGELTERLVAAADSLVVGDPREGGQVELGPLISETQRRRVTRMVDNAISAGAVRATGGGAVDRAGYFYRPTVLSHVDSDSEVAQQEIFGPVVSVETFAGEREAAAKANAPDYGLSASVWTNDISRALRVTDELHFGTVWTNTHLATASEMPWVGFGSSGYGRDMSTYALDDHTRTKHVMIALSGQPEPPAEGVSR</sequence>
<dbReference type="EMBL" id="FOEF01000054">
    <property type="protein sequence ID" value="SEP54540.1"/>
    <property type="molecule type" value="Genomic_DNA"/>
</dbReference>
<dbReference type="Gene3D" id="3.40.309.10">
    <property type="entry name" value="Aldehyde Dehydrogenase, Chain A, domain 2"/>
    <property type="match status" value="1"/>
</dbReference>
<comment type="similarity">
    <text evidence="1 4">Belongs to the aldehyde dehydrogenase family.</text>
</comment>
<gene>
    <name evidence="6" type="ORF">SAMN04489732_1545</name>
</gene>